<dbReference type="EMBL" id="LVJS01000138">
    <property type="protein sequence ID" value="KZC22040.1"/>
    <property type="molecule type" value="Genomic_DNA"/>
</dbReference>
<keyword evidence="2" id="KW-1185">Reference proteome</keyword>
<organism evidence="1 2">
    <name type="scientific">Rhodanobacter thiooxydans</name>
    <dbReference type="NCBI Taxonomy" id="416169"/>
    <lineage>
        <taxon>Bacteria</taxon>
        <taxon>Pseudomonadati</taxon>
        <taxon>Pseudomonadota</taxon>
        <taxon>Gammaproteobacteria</taxon>
        <taxon>Lysobacterales</taxon>
        <taxon>Rhodanobacteraceae</taxon>
        <taxon>Rhodanobacter</taxon>
    </lineage>
</organism>
<reference evidence="1 2" key="1">
    <citation type="journal article" date="2016" name="MBio">
        <title>Lateral Gene Transfer in a Heavy Metal-Contaminated-Groundwater Microbial Community.</title>
        <authorList>
            <person name="Hemme C.L."/>
            <person name="Green S.J."/>
            <person name="Rishishwar L."/>
            <person name="Prakash O."/>
            <person name="Pettenato A."/>
            <person name="Chakraborty R."/>
            <person name="Deutschbauer A.M."/>
            <person name="Van Nostrand J.D."/>
            <person name="Wu L."/>
            <person name="He Z."/>
            <person name="Jordan I.K."/>
            <person name="Hazen T.C."/>
            <person name="Arkin A.P."/>
            <person name="Kostka J.E."/>
            <person name="Zhou J."/>
        </authorList>
    </citation>
    <scope>NUCLEOTIDE SEQUENCE [LARGE SCALE GENOMIC DNA]</scope>
    <source>
        <strain evidence="1 2">FW104-T7</strain>
    </source>
</reference>
<dbReference type="InterPro" id="IPR001387">
    <property type="entry name" value="Cro/C1-type_HTH"/>
</dbReference>
<dbReference type="CDD" id="cd00093">
    <property type="entry name" value="HTH_XRE"/>
    <property type="match status" value="1"/>
</dbReference>
<sequence length="284" mass="31216">MHMMQKIEITQIASTAAGELVAAVETVLAALKGDSGGRDAKTLFEGLAYYAWSGITDEDPNWIEDLLHEACVPVELLRGNLMDPTGTNLMTTDAIGFINRLVNAAHARKAIDDGGRVTIEWLAALANVSERTIRSATNASNPNAMPIIKEGHWTFIDASHALQWISRRNDFAPTQVPNNGPRSSELHRALQLGEVWQKWRENQNLTIDDLAAALGWSGKQVALYARIESGNLGDDSLVLSPQFWRELAVHLGSKEPDDVAATTYRSLAAAYANWRLKSDLPPRH</sequence>
<name>A0A154QCY6_9GAMM</name>
<comment type="caution">
    <text evidence="1">The sequence shown here is derived from an EMBL/GenBank/DDBJ whole genome shotgun (WGS) entry which is preliminary data.</text>
</comment>
<protein>
    <submittedName>
        <fullName evidence="1">Uncharacterized protein</fullName>
    </submittedName>
</protein>
<gene>
    <name evidence="1" type="ORF">RHOFW104T7_02600</name>
</gene>
<accession>A0A154QCY6</accession>
<proteinExistence type="predicted"/>
<evidence type="ECO:0000313" key="1">
    <source>
        <dbReference type="EMBL" id="KZC22040.1"/>
    </source>
</evidence>
<dbReference type="Proteomes" id="UP000076131">
    <property type="component" value="Unassembled WGS sequence"/>
</dbReference>
<dbReference type="AlphaFoldDB" id="A0A154QCY6"/>
<evidence type="ECO:0000313" key="2">
    <source>
        <dbReference type="Proteomes" id="UP000076131"/>
    </source>
</evidence>
<dbReference type="eggNOG" id="COG1813">
    <property type="taxonomic scope" value="Bacteria"/>
</dbReference>